<evidence type="ECO:0000313" key="3">
    <source>
        <dbReference type="Proteomes" id="UP000662618"/>
    </source>
</evidence>
<sequence>MVKIIKHSWLNELKFELQETDHIRIISPFVTDNMVRHLLENFSGSKIQFITRYNLNDFRSGVSSITALEILLNNKTEIKGIKDLHSKMYLFDQKSVIVTSANFTNGGFFRNKEFGIKSYSKDTIEEATNYFHELWQIDNELLSEEKLNDEWKVLLTKYQDTNILIESLPDLGKSYQEKTIDTNKRYFIKFFGKDENRVNLDYHSRTEIEEAHCHYALSFSRKSNDKRPRKYRDGDVVYMAMMLHGNDYAIFGKGIAYAHNDERDVASEEDVRQISWREDWPILIRVHSVQFIDSTMFDCPKMGQLISDLGYESFDKTLSRYSQGERNINPWNSLRQQADVQLSEFGALWVDECFENAINTHGKVSEEFINQFYQGSPII</sequence>
<dbReference type="GO" id="GO:0006793">
    <property type="term" value="P:phosphorus metabolic process"/>
    <property type="evidence" value="ECO:0007669"/>
    <property type="project" value="UniProtKB-ARBA"/>
</dbReference>
<evidence type="ECO:0000313" key="2">
    <source>
        <dbReference type="EMBL" id="CAD7806843.1"/>
    </source>
</evidence>
<dbReference type="PROSITE" id="PS50035">
    <property type="entry name" value="PLD"/>
    <property type="match status" value="1"/>
</dbReference>
<feature type="domain" description="PLD phosphodiesterase" evidence="1">
    <location>
        <begin position="80"/>
        <end position="107"/>
    </location>
</feature>
<dbReference type="SUPFAM" id="SSF56024">
    <property type="entry name" value="Phospholipase D/nuclease"/>
    <property type="match status" value="1"/>
</dbReference>
<organism evidence="2 3">
    <name type="scientific">Chryseobacterium aquaeductus</name>
    <dbReference type="NCBI Taxonomy" id="2675056"/>
    <lineage>
        <taxon>Bacteria</taxon>
        <taxon>Pseudomonadati</taxon>
        <taxon>Bacteroidota</taxon>
        <taxon>Flavobacteriia</taxon>
        <taxon>Flavobacteriales</taxon>
        <taxon>Weeksellaceae</taxon>
        <taxon>Chryseobacterium group</taxon>
        <taxon>Chryseobacterium</taxon>
    </lineage>
</organism>
<dbReference type="InterPro" id="IPR025202">
    <property type="entry name" value="PLD-like_dom"/>
</dbReference>
<comment type="caution">
    <text evidence="2">The sequence shown here is derived from an EMBL/GenBank/DDBJ whole genome shotgun (WGS) entry which is preliminary data.</text>
</comment>
<dbReference type="CDD" id="cd09176">
    <property type="entry name" value="PLDc_unchar6"/>
    <property type="match status" value="1"/>
</dbReference>
<gene>
    <name evidence="2" type="ORF">CHRY9390_01574</name>
</gene>
<evidence type="ECO:0000259" key="1">
    <source>
        <dbReference type="PROSITE" id="PS50035"/>
    </source>
</evidence>
<dbReference type="AlphaFoldDB" id="A0A9N8QRZ6"/>
<dbReference type="Gene3D" id="3.30.870.10">
    <property type="entry name" value="Endonuclease Chain A"/>
    <property type="match status" value="1"/>
</dbReference>
<keyword evidence="3" id="KW-1185">Reference proteome</keyword>
<reference evidence="2" key="1">
    <citation type="submission" date="2020-12" db="EMBL/GenBank/DDBJ databases">
        <authorList>
            <person name="Rodrigo-Torres L."/>
            <person name="Arahal R. D."/>
            <person name="Lucena T."/>
        </authorList>
    </citation>
    <scope>NUCLEOTIDE SEQUENCE</scope>
    <source>
        <strain evidence="2">CECT 9390</strain>
    </source>
</reference>
<dbReference type="RefSeq" id="WP_162087963.1">
    <property type="nucleotide sequence ID" value="NZ_CAJIMS010000001.1"/>
</dbReference>
<dbReference type="InterPro" id="IPR059166">
    <property type="entry name" value="PLD-like_cat"/>
</dbReference>
<protein>
    <recommendedName>
        <fullName evidence="1">PLD phosphodiesterase domain-containing protein</fullName>
    </recommendedName>
</protein>
<accession>A0A9N8QRZ6</accession>
<proteinExistence type="predicted"/>
<dbReference type="Pfam" id="PF13091">
    <property type="entry name" value="PLDc_2"/>
    <property type="match status" value="1"/>
</dbReference>
<dbReference type="EMBL" id="CAJIMS010000001">
    <property type="protein sequence ID" value="CAD7806843.1"/>
    <property type="molecule type" value="Genomic_DNA"/>
</dbReference>
<dbReference type="Proteomes" id="UP000662618">
    <property type="component" value="Unassembled WGS sequence"/>
</dbReference>
<dbReference type="InterPro" id="IPR001736">
    <property type="entry name" value="PLipase_D/transphosphatidylase"/>
</dbReference>
<name>A0A9N8QRZ6_9FLAO</name>
<dbReference type="GO" id="GO:0003824">
    <property type="term" value="F:catalytic activity"/>
    <property type="evidence" value="ECO:0007669"/>
    <property type="project" value="InterPro"/>
</dbReference>